<evidence type="ECO:0000313" key="1">
    <source>
        <dbReference type="EMBL" id="KKM96074.1"/>
    </source>
</evidence>
<dbReference type="AlphaFoldDB" id="A0A0F9LLX5"/>
<dbReference type="EMBL" id="LAZR01005927">
    <property type="protein sequence ID" value="KKM96074.1"/>
    <property type="molecule type" value="Genomic_DNA"/>
</dbReference>
<protein>
    <submittedName>
        <fullName evidence="1">Uncharacterized protein</fullName>
    </submittedName>
</protein>
<accession>A0A0F9LLX5</accession>
<organism evidence="1">
    <name type="scientific">marine sediment metagenome</name>
    <dbReference type="NCBI Taxonomy" id="412755"/>
    <lineage>
        <taxon>unclassified sequences</taxon>
        <taxon>metagenomes</taxon>
        <taxon>ecological metagenomes</taxon>
    </lineage>
</organism>
<comment type="caution">
    <text evidence="1">The sequence shown here is derived from an EMBL/GenBank/DDBJ whole genome shotgun (WGS) entry which is preliminary data.</text>
</comment>
<name>A0A0F9LLX5_9ZZZZ</name>
<gene>
    <name evidence="1" type="ORF">LCGC14_1181760</name>
</gene>
<sequence length="43" mass="4992">MRHFTLVCGGCEARGRLWGWLLADAIARWHERTTGHHVARYLS</sequence>
<proteinExistence type="predicted"/>
<reference evidence="1" key="1">
    <citation type="journal article" date="2015" name="Nature">
        <title>Complex archaea that bridge the gap between prokaryotes and eukaryotes.</title>
        <authorList>
            <person name="Spang A."/>
            <person name="Saw J.H."/>
            <person name="Jorgensen S.L."/>
            <person name="Zaremba-Niedzwiedzka K."/>
            <person name="Martijn J."/>
            <person name="Lind A.E."/>
            <person name="van Eijk R."/>
            <person name="Schleper C."/>
            <person name="Guy L."/>
            <person name="Ettema T.J."/>
        </authorList>
    </citation>
    <scope>NUCLEOTIDE SEQUENCE</scope>
</reference>